<comment type="caution">
    <text evidence="2">The sequence shown here is derived from an EMBL/GenBank/DDBJ whole genome shotgun (WGS) entry which is preliminary data.</text>
</comment>
<evidence type="ECO:0000313" key="3">
    <source>
        <dbReference type="Proteomes" id="UP000230002"/>
    </source>
</evidence>
<evidence type="ECO:0000313" key="2">
    <source>
        <dbReference type="EMBL" id="PIL34466.1"/>
    </source>
</evidence>
<dbReference type="InterPro" id="IPR032675">
    <property type="entry name" value="LRR_dom_sf"/>
</dbReference>
<proteinExistence type="predicted"/>
<dbReference type="AlphaFoldDB" id="A0A2G8SL13"/>
<feature type="compositionally biased region" description="Acidic residues" evidence="1">
    <location>
        <begin position="474"/>
        <end position="492"/>
    </location>
</feature>
<reference evidence="2 3" key="1">
    <citation type="journal article" date="2015" name="Sci. Rep.">
        <title>Chromosome-level genome map provides insights into diverse defense mechanisms in the medicinal fungus Ganoderma sinense.</title>
        <authorList>
            <person name="Zhu Y."/>
            <person name="Xu J."/>
            <person name="Sun C."/>
            <person name="Zhou S."/>
            <person name="Xu H."/>
            <person name="Nelson D.R."/>
            <person name="Qian J."/>
            <person name="Song J."/>
            <person name="Luo H."/>
            <person name="Xiang L."/>
            <person name="Li Y."/>
            <person name="Xu Z."/>
            <person name="Ji A."/>
            <person name="Wang L."/>
            <person name="Lu S."/>
            <person name="Hayward A."/>
            <person name="Sun W."/>
            <person name="Li X."/>
            <person name="Schwartz D.C."/>
            <person name="Wang Y."/>
            <person name="Chen S."/>
        </authorList>
    </citation>
    <scope>NUCLEOTIDE SEQUENCE [LARGE SCALE GENOMIC DNA]</scope>
    <source>
        <strain evidence="2 3">ZZ0214-1</strain>
    </source>
</reference>
<feature type="compositionally biased region" description="Acidic residues" evidence="1">
    <location>
        <begin position="438"/>
        <end position="451"/>
    </location>
</feature>
<sequence length="510" mass="57944">MTLKNKHIDALPVELLLEVFRYVVPPSRLLDPVSSRGTNSPWTRAMTAKATLAEVNRRWHSVSLGLLYEEACLRRPAQVRSLSDSLLEHPDRHHLLKTVIVDCPADAAEDRTVVFRGLAQILTRCTRLRTLIFTDALFSKDVKPKLQGLDLMFLFRDPHEICQYEIPTTLVVFIESALSRTLARFEHWPEGGTTFYTRHSMAWPLGRFTHSPHLTSLAIHIDNPAALDSIVLTSLEELDLSRDYVTPRDWDRSKYFLSWQLPRLRRLVLPVMTNIHERFLKRFGARITYLEFRDHLNLAPRYPWGPPTPPTDHIHLCPSLRHLVFQADVHTTSLPPLPAHATLAYIDVWLFSPAGRLRHDLLAARAGKMAERDVRLGNVRVLDRALHDIPGLAELFPPWTPAAELPSVHAIPGLSITHAPWGVYRSDLDELFPPAEAPWDEEPDSDEEYGEWDSWVLPGHSDDEEPEELKYDGSSEDEAGTATENDSEDSELDLLGLAEEGGDTEVDEEL</sequence>
<name>A0A2G8SL13_9APHY</name>
<dbReference type="Proteomes" id="UP000230002">
    <property type="component" value="Unassembled WGS sequence"/>
</dbReference>
<dbReference type="Gene3D" id="3.80.10.10">
    <property type="entry name" value="Ribonuclease Inhibitor"/>
    <property type="match status" value="1"/>
</dbReference>
<feature type="region of interest" description="Disordered" evidence="1">
    <location>
        <begin position="434"/>
        <end position="510"/>
    </location>
</feature>
<keyword evidence="3" id="KW-1185">Reference proteome</keyword>
<dbReference type="OrthoDB" id="3171058at2759"/>
<gene>
    <name evidence="2" type="ORF">GSI_03242</name>
</gene>
<evidence type="ECO:0000256" key="1">
    <source>
        <dbReference type="SAM" id="MobiDB-lite"/>
    </source>
</evidence>
<dbReference type="EMBL" id="AYKW01000005">
    <property type="protein sequence ID" value="PIL34466.1"/>
    <property type="molecule type" value="Genomic_DNA"/>
</dbReference>
<accession>A0A2G8SL13</accession>
<evidence type="ECO:0008006" key="4">
    <source>
        <dbReference type="Google" id="ProtNLM"/>
    </source>
</evidence>
<feature type="compositionally biased region" description="Acidic residues" evidence="1">
    <location>
        <begin position="500"/>
        <end position="510"/>
    </location>
</feature>
<protein>
    <recommendedName>
        <fullName evidence="4">F-box domain-containing protein</fullName>
    </recommendedName>
</protein>
<organism evidence="2 3">
    <name type="scientific">Ganoderma sinense ZZ0214-1</name>
    <dbReference type="NCBI Taxonomy" id="1077348"/>
    <lineage>
        <taxon>Eukaryota</taxon>
        <taxon>Fungi</taxon>
        <taxon>Dikarya</taxon>
        <taxon>Basidiomycota</taxon>
        <taxon>Agaricomycotina</taxon>
        <taxon>Agaricomycetes</taxon>
        <taxon>Polyporales</taxon>
        <taxon>Polyporaceae</taxon>
        <taxon>Ganoderma</taxon>
    </lineage>
</organism>